<feature type="compositionally biased region" description="Basic and acidic residues" evidence="2">
    <location>
        <begin position="1423"/>
        <end position="1441"/>
    </location>
</feature>
<gene>
    <name evidence="3" type="ORF">EGYM00392_LOCUS19271</name>
</gene>
<feature type="compositionally biased region" description="Pro residues" evidence="2">
    <location>
        <begin position="172"/>
        <end position="182"/>
    </location>
</feature>
<evidence type="ECO:0000256" key="1">
    <source>
        <dbReference type="SAM" id="Coils"/>
    </source>
</evidence>
<feature type="compositionally biased region" description="Acidic residues" evidence="2">
    <location>
        <begin position="10"/>
        <end position="25"/>
    </location>
</feature>
<feature type="region of interest" description="Disordered" evidence="2">
    <location>
        <begin position="721"/>
        <end position="753"/>
    </location>
</feature>
<feature type="compositionally biased region" description="Acidic residues" evidence="2">
    <location>
        <begin position="401"/>
        <end position="412"/>
    </location>
</feature>
<feature type="compositionally biased region" description="Basic and acidic residues" evidence="2">
    <location>
        <begin position="67"/>
        <end position="78"/>
    </location>
</feature>
<feature type="region of interest" description="Disordered" evidence="2">
    <location>
        <begin position="1"/>
        <end position="550"/>
    </location>
</feature>
<feature type="coiled-coil region" evidence="1">
    <location>
        <begin position="1002"/>
        <end position="1088"/>
    </location>
</feature>
<proteinExistence type="predicted"/>
<feature type="compositionally biased region" description="Polar residues" evidence="2">
    <location>
        <begin position="724"/>
        <end position="733"/>
    </location>
</feature>
<evidence type="ECO:0000256" key="2">
    <source>
        <dbReference type="SAM" id="MobiDB-lite"/>
    </source>
</evidence>
<name>A0A7S1NAX7_9EUGL</name>
<feature type="compositionally biased region" description="Low complexity" evidence="2">
    <location>
        <begin position="294"/>
        <end position="316"/>
    </location>
</feature>
<organism evidence="3">
    <name type="scientific">Eutreptiella gymnastica</name>
    <dbReference type="NCBI Taxonomy" id="73025"/>
    <lineage>
        <taxon>Eukaryota</taxon>
        <taxon>Discoba</taxon>
        <taxon>Euglenozoa</taxon>
        <taxon>Euglenida</taxon>
        <taxon>Spirocuta</taxon>
        <taxon>Euglenophyceae</taxon>
        <taxon>Eutreptiales</taxon>
        <taxon>Eutreptiaceae</taxon>
        <taxon>Eutreptiella</taxon>
    </lineage>
</organism>
<reference evidence="3" key="1">
    <citation type="submission" date="2021-01" db="EMBL/GenBank/DDBJ databases">
        <authorList>
            <person name="Corre E."/>
            <person name="Pelletier E."/>
            <person name="Niang G."/>
            <person name="Scheremetjew M."/>
            <person name="Finn R."/>
            <person name="Kale V."/>
            <person name="Holt S."/>
            <person name="Cochrane G."/>
            <person name="Meng A."/>
            <person name="Brown T."/>
            <person name="Cohen L."/>
        </authorList>
    </citation>
    <scope>NUCLEOTIDE SEQUENCE</scope>
    <source>
        <strain evidence="3">NIES-381</strain>
    </source>
</reference>
<feature type="compositionally biased region" description="Polar residues" evidence="2">
    <location>
        <begin position="191"/>
        <end position="200"/>
    </location>
</feature>
<evidence type="ECO:0000313" key="3">
    <source>
        <dbReference type="EMBL" id="CAD9008177.1"/>
    </source>
</evidence>
<feature type="region of interest" description="Disordered" evidence="2">
    <location>
        <begin position="1414"/>
        <end position="1441"/>
    </location>
</feature>
<feature type="region of interest" description="Disordered" evidence="2">
    <location>
        <begin position="1885"/>
        <end position="1914"/>
    </location>
</feature>
<feature type="compositionally biased region" description="Polar residues" evidence="2">
    <location>
        <begin position="238"/>
        <end position="247"/>
    </location>
</feature>
<dbReference type="EMBL" id="HBGA01052453">
    <property type="protein sequence ID" value="CAD9008177.1"/>
    <property type="molecule type" value="Transcribed_RNA"/>
</dbReference>
<feature type="compositionally biased region" description="Basic and acidic residues" evidence="2">
    <location>
        <begin position="317"/>
        <end position="327"/>
    </location>
</feature>
<feature type="coiled-coil region" evidence="1">
    <location>
        <begin position="885"/>
        <end position="941"/>
    </location>
</feature>
<dbReference type="PANTHER" id="PTHR23159">
    <property type="entry name" value="CENTROSOMAL PROTEIN 2"/>
    <property type="match status" value="1"/>
</dbReference>
<feature type="coiled-coil region" evidence="1">
    <location>
        <begin position="1726"/>
        <end position="1753"/>
    </location>
</feature>
<feature type="compositionally biased region" description="Basic and acidic residues" evidence="2">
    <location>
        <begin position="443"/>
        <end position="456"/>
    </location>
</feature>
<feature type="compositionally biased region" description="Polar residues" evidence="2">
    <location>
        <begin position="90"/>
        <end position="113"/>
    </location>
</feature>
<feature type="coiled-coil region" evidence="1">
    <location>
        <begin position="1121"/>
        <end position="1148"/>
    </location>
</feature>
<sequence length="1914" mass="210827">MSSLLPSHEDFDDDETLSLSDDDLPLDQAPEGMDWMSPPKPTKAGAKSKPDGPAASAPSPKPSADPKLSEKLRDRPLPDDPPASKRSKSAHSTPRSGASSDNPGQQPMPSSKPATGLTAARVLDDEDSLLSLTDDSDPLSKKETKPKTSAPLRPGPSSDPPNPAGTPKIGTSPPPVAKPLPTGPKERVPLSRQTSMNPSLVSKRPKAGALGSPAMSMPNLKVGSPGPTSRPASLGGSHPSTPGSRSPASILAGFLADPATVTRSPSATSATSSGKSISAADQITPGKPVPLQLATPAPESPTPKTTASSSETASAAHEVDENTDDKGTGTSTLLSSSGSTTPVIKSSSTSKRKTDTKAVTIDAGDTPSRPAQQKSDGLPTPSPAEKERRLSTNSSSIVFSDSDEEKDEDVMEDWMKDGLAAAMEKDSPPKSPEANELPLQPEKTPESRDLSPEKPSDQPVTRMEAGQPDLSGPSAPAKPLTIDIFGKAAPEAFAPLKQVKAKRTDSDMEDSDVDDVDAQTPAAGQPSGAEPAPAVPSEVSTGAEGAEREVIIDEDLAAQRREEEEEEYCSSPVRRTRILQERHEKMQMEMESLLVQLEAQRQTREMYMPSDDVRLPVSEDEDRNKERTDLLSVTDKVEHLAKYLTYLCNQERQQRAQQAVKELENCSVEAQRLMRLWTSLEEEERLVRAGATVKASVKAYAISIEGYDGEDDWLEPELRPNWGKNISTQTPGRSTRFGPESPQHETPSGALNISGLALSPIRPMALLMGESPVPVLGKREAGAGPNATIDIDEVDGDDDPGSIARPTGDVDEASFVKFDDVHARLMEEYIDAETVARIGAQRAHLSHQLGLLKTQLTQISESSGWTHQELARQAQVHNLQLVQASTKSTEEIALLRKEHRRLQEENKRLLQAVMSSSTVEMENLRSENERLQRSVEDHARLAGAHQRQADKYKFLGTAAAAGLADGSAGSDGALLGDRNSDMNLYGKTLQLLEENTALASENSRLSQERQRMTDRLKQMELELLNGKTSEEDAKEMARLQEENRNIAKQCYTLIHESEDKAKLHQHELAMLKHKNADLAHELQAAQVEIEDLSSCGPGPWAEEPSQLEVAWGQALANKQMADMEKEVNRRTKEENENLRQELEKLQELVKGTTAPRGTDPDARVSRQKYLSVVNDNRRLVEECDLQKRAVQRQKGVIAQLETENGRLVSEMQVKRHVERGRAAPLEEQVRLLKDKLAEAIRLRKATETASKQSVDMFTSMRNAYEEQVAKLKQENEALLGEVTGPEEARDIRTKVSILERKLEKLSREHRDAKLQITSLTEERDQNLSELNRLTDSNKRLDAENARLLQENSRLAKDAFDRMLIAGEEKAILAKENARLAEQAASLAEENNRLADEKLLATEQKQAHTVASMQLTQARQQLQQEREENQRRTEDWDHEKKGLQDTISRLQLNLKTAEETASIDAESNERRVQGILMEKAALQESHQEYVSRMQQRRHELELQLKDITHLLKQTQAEKEALQDLETKQGPLVTANIQLAMERSQLVEEKARLVSQNTRLQEENKALAANVSKESQRILRENSAKQVVLVEANVRLANERSRLLEEKNRLGDDVERLRRENQQLHHMSRDVYGKENERLSGENERLSVLLDETNRMYEAKAAEMALQNETLILANAQLKRELSRQAIENRKWSEEMPKLISENTRLRDQATRQSLVDFKEGQWIVGEHENLNDAVSRLAQASARLIQENNQLADENTWLHDVTRRFDIRGLPKSTPSPGLPGPLPPPPGFQVQAFHSPLSASFGEETMSHLAVPSEGYGMAPSPALREHQVRRSAAPLRPGPTEPLYDQENLGNLIGSVELRTTDALPPSGLNAKEKGDTAAVVGLEGSSPSEVAKPAAEPMGHEMVSETISEPTP</sequence>
<feature type="compositionally biased region" description="Acidic residues" evidence="2">
    <location>
        <begin position="507"/>
        <end position="517"/>
    </location>
</feature>
<feature type="compositionally biased region" description="Low complexity" evidence="2">
    <location>
        <begin position="328"/>
        <end position="349"/>
    </location>
</feature>
<feature type="compositionally biased region" description="Low complexity" evidence="2">
    <location>
        <begin position="259"/>
        <end position="280"/>
    </location>
</feature>
<keyword evidence="1" id="KW-0175">Coiled coil</keyword>
<protein>
    <submittedName>
        <fullName evidence="3">Uncharacterized protein</fullName>
    </submittedName>
</protein>
<accession>A0A7S1NAX7</accession>
<feature type="coiled-coil region" evidence="1">
    <location>
        <begin position="1489"/>
        <end position="1693"/>
    </location>
</feature>
<dbReference type="PANTHER" id="PTHR23159:SF31">
    <property type="entry name" value="CENTROSOME-ASSOCIATED PROTEIN CEP250 ISOFORM X1"/>
    <property type="match status" value="1"/>
</dbReference>
<feature type="compositionally biased region" description="Pro residues" evidence="2">
    <location>
        <begin position="153"/>
        <end position="164"/>
    </location>
</feature>